<dbReference type="EMBL" id="CAAGRJ010012528">
    <property type="protein sequence ID" value="VFV29281.1"/>
    <property type="molecule type" value="Genomic_DNA"/>
</dbReference>
<gene>
    <name evidence="2" type="ORF">LYPA_23C000921</name>
</gene>
<protein>
    <submittedName>
        <fullName evidence="2">Uncharacterized protein</fullName>
    </submittedName>
</protein>
<evidence type="ECO:0000256" key="1">
    <source>
        <dbReference type="SAM" id="MobiDB-lite"/>
    </source>
</evidence>
<feature type="compositionally biased region" description="Polar residues" evidence="1">
    <location>
        <begin position="190"/>
        <end position="199"/>
    </location>
</feature>
<evidence type="ECO:0000313" key="2">
    <source>
        <dbReference type="EMBL" id="VFV29281.1"/>
    </source>
</evidence>
<reference evidence="2 3" key="1">
    <citation type="submission" date="2019-01" db="EMBL/GenBank/DDBJ databases">
        <authorList>
            <person name="Alioto T."/>
            <person name="Alioto T."/>
        </authorList>
    </citation>
    <scope>NUCLEOTIDE SEQUENCE [LARGE SCALE GENOMIC DNA]</scope>
</reference>
<dbReference type="Proteomes" id="UP000386466">
    <property type="component" value="Unassembled WGS sequence"/>
</dbReference>
<sequence length="241" mass="26107">MALLAYWGRSLWRLLVHMRMRGSGENGVTQLPSLLCPNCVLADQQSCTRPLSLASSTPRFYTVRDQAPGSTSLLSFVSDVAVFPDPLLLRDYGFDLLCPSTEGLTEQRPCASRTQECLRVCAAADVPRLRLGASPPQKKFVKQCSSSVSGIMENHNTRLAPGFTHNDPVPTPANVVVLWRLLGPGGHSLHQMSSQQGNRLSRVARGPPGPHSAPGDSPFPPEHRQVWSCGVSDSALPCLQS</sequence>
<proteinExistence type="predicted"/>
<organism evidence="2 3">
    <name type="scientific">Lynx pardinus</name>
    <name type="common">Iberian lynx</name>
    <name type="synonym">Felis pardina</name>
    <dbReference type="NCBI Taxonomy" id="191816"/>
    <lineage>
        <taxon>Eukaryota</taxon>
        <taxon>Metazoa</taxon>
        <taxon>Chordata</taxon>
        <taxon>Craniata</taxon>
        <taxon>Vertebrata</taxon>
        <taxon>Euteleostomi</taxon>
        <taxon>Mammalia</taxon>
        <taxon>Eutheria</taxon>
        <taxon>Laurasiatheria</taxon>
        <taxon>Carnivora</taxon>
        <taxon>Feliformia</taxon>
        <taxon>Felidae</taxon>
        <taxon>Felinae</taxon>
        <taxon>Lynx</taxon>
    </lineage>
</organism>
<dbReference type="AlphaFoldDB" id="A0A485N746"/>
<keyword evidence="3" id="KW-1185">Reference proteome</keyword>
<feature type="region of interest" description="Disordered" evidence="1">
    <location>
        <begin position="188"/>
        <end position="225"/>
    </location>
</feature>
<evidence type="ECO:0000313" key="3">
    <source>
        <dbReference type="Proteomes" id="UP000386466"/>
    </source>
</evidence>
<accession>A0A485N746</accession>
<name>A0A485N746_LYNPA</name>